<feature type="DNA-binding region" description="H-T-H motif" evidence="4">
    <location>
        <begin position="35"/>
        <end position="54"/>
    </location>
</feature>
<dbReference type="InterPro" id="IPR009057">
    <property type="entry name" value="Homeodomain-like_sf"/>
</dbReference>
<keyword evidence="2 4" id="KW-0238">DNA-binding</keyword>
<comment type="caution">
    <text evidence="6">The sequence shown here is derived from an EMBL/GenBank/DDBJ whole genome shotgun (WGS) entry which is preliminary data.</text>
</comment>
<dbReference type="InterPro" id="IPR050109">
    <property type="entry name" value="HTH-type_TetR-like_transc_reg"/>
</dbReference>
<evidence type="ECO:0000259" key="5">
    <source>
        <dbReference type="PROSITE" id="PS50977"/>
    </source>
</evidence>
<proteinExistence type="predicted"/>
<keyword evidence="7" id="KW-1185">Reference proteome</keyword>
<feature type="domain" description="HTH tetR-type" evidence="5">
    <location>
        <begin position="12"/>
        <end position="72"/>
    </location>
</feature>
<dbReference type="PRINTS" id="PR00455">
    <property type="entry name" value="HTHTETR"/>
</dbReference>
<name>A0A5C8HP79_9MICO</name>
<dbReference type="AlphaFoldDB" id="A0A5C8HP79"/>
<dbReference type="SUPFAM" id="SSF46689">
    <property type="entry name" value="Homeodomain-like"/>
    <property type="match status" value="1"/>
</dbReference>
<dbReference type="RefSeq" id="WP_147824596.1">
    <property type="nucleotide sequence ID" value="NZ_BAAARG010000001.1"/>
</dbReference>
<dbReference type="PROSITE" id="PS50977">
    <property type="entry name" value="HTH_TETR_2"/>
    <property type="match status" value="1"/>
</dbReference>
<accession>A0A5C8HP79</accession>
<protein>
    <submittedName>
        <fullName evidence="6">TetR family transcriptional regulator</fullName>
    </submittedName>
</protein>
<evidence type="ECO:0000313" key="7">
    <source>
        <dbReference type="Proteomes" id="UP000321196"/>
    </source>
</evidence>
<dbReference type="PANTHER" id="PTHR30055">
    <property type="entry name" value="HTH-TYPE TRANSCRIPTIONAL REGULATOR RUTR"/>
    <property type="match status" value="1"/>
</dbReference>
<evidence type="ECO:0000256" key="3">
    <source>
        <dbReference type="ARBA" id="ARBA00023163"/>
    </source>
</evidence>
<dbReference type="GO" id="GO:0000976">
    <property type="term" value="F:transcription cis-regulatory region binding"/>
    <property type="evidence" value="ECO:0007669"/>
    <property type="project" value="TreeGrafter"/>
</dbReference>
<dbReference type="Pfam" id="PF00440">
    <property type="entry name" value="TetR_N"/>
    <property type="match status" value="1"/>
</dbReference>
<dbReference type="OrthoDB" id="956698at2"/>
<dbReference type="GO" id="GO:0003700">
    <property type="term" value="F:DNA-binding transcription factor activity"/>
    <property type="evidence" value="ECO:0007669"/>
    <property type="project" value="TreeGrafter"/>
</dbReference>
<evidence type="ECO:0000256" key="2">
    <source>
        <dbReference type="ARBA" id="ARBA00023125"/>
    </source>
</evidence>
<evidence type="ECO:0000256" key="4">
    <source>
        <dbReference type="PROSITE-ProRule" id="PRU00335"/>
    </source>
</evidence>
<dbReference type="EMBL" id="VRSW01000001">
    <property type="protein sequence ID" value="TXK05785.1"/>
    <property type="molecule type" value="Genomic_DNA"/>
</dbReference>
<dbReference type="InterPro" id="IPR001647">
    <property type="entry name" value="HTH_TetR"/>
</dbReference>
<organism evidence="6 7">
    <name type="scientific">Microbacterium mitrae</name>
    <dbReference type="NCBI Taxonomy" id="664640"/>
    <lineage>
        <taxon>Bacteria</taxon>
        <taxon>Bacillati</taxon>
        <taxon>Actinomycetota</taxon>
        <taxon>Actinomycetes</taxon>
        <taxon>Micrococcales</taxon>
        <taxon>Microbacteriaceae</taxon>
        <taxon>Microbacterium</taxon>
    </lineage>
</organism>
<evidence type="ECO:0000313" key="6">
    <source>
        <dbReference type="EMBL" id="TXK05785.1"/>
    </source>
</evidence>
<dbReference type="Proteomes" id="UP000321196">
    <property type="component" value="Unassembled WGS sequence"/>
</dbReference>
<keyword evidence="1" id="KW-0805">Transcription regulation</keyword>
<sequence>MEPTSRQGRPKASSRETLSEAACELFLEKGYDATSVSDITARAGVSRSSFFNYFAAKSDVIWSGFDERAERLVSELSMTAGAGARADIREAIASFADGFAPDALALVMSNAAAMSAEEDLEREGSLRTARIAAAFSSRLLRAENTELYSAILGASYAAGMLAATRRWALDGSGRAQLGDRLTEAVDIVEALGA</sequence>
<keyword evidence="3" id="KW-0804">Transcription</keyword>
<evidence type="ECO:0000256" key="1">
    <source>
        <dbReference type="ARBA" id="ARBA00023015"/>
    </source>
</evidence>
<dbReference type="PANTHER" id="PTHR30055:SF238">
    <property type="entry name" value="MYCOFACTOCIN BIOSYNTHESIS TRANSCRIPTIONAL REGULATOR MFTR-RELATED"/>
    <property type="match status" value="1"/>
</dbReference>
<dbReference type="Gene3D" id="1.10.357.10">
    <property type="entry name" value="Tetracycline Repressor, domain 2"/>
    <property type="match status" value="1"/>
</dbReference>
<gene>
    <name evidence="6" type="ORF">FVP60_02005</name>
</gene>
<reference evidence="6 7" key="1">
    <citation type="submission" date="2019-08" db="EMBL/GenBank/DDBJ databases">
        <authorList>
            <person name="Dong K."/>
        </authorList>
    </citation>
    <scope>NUCLEOTIDE SEQUENCE [LARGE SCALE GENOMIC DNA]</scope>
    <source>
        <strain evidence="6 7">M4-8</strain>
    </source>
</reference>